<dbReference type="EMBL" id="JAHMHR010000023">
    <property type="protein sequence ID" value="KAK1675002.1"/>
    <property type="molecule type" value="Genomic_DNA"/>
</dbReference>
<protein>
    <recommendedName>
        <fullName evidence="4">Secreted protein</fullName>
    </recommendedName>
</protein>
<sequence length="89" mass="9951">MWAVLAVGRPLIFCFLPTLLPQSRQKINPSTSAVYKRSNSKLTPRGTTAKVPIFPQLSVGGLRLEFEWLRYVDDNIDLQVSIVDGSTKC</sequence>
<dbReference type="RefSeq" id="XP_060429005.1">
    <property type="nucleotide sequence ID" value="XM_060575047.1"/>
</dbReference>
<name>A0AAJ0AMA5_9PEZI</name>
<feature type="signal peptide" evidence="1">
    <location>
        <begin position="1"/>
        <end position="25"/>
    </location>
</feature>
<reference evidence="2" key="1">
    <citation type="submission" date="2021-06" db="EMBL/GenBank/DDBJ databases">
        <title>Comparative genomics, transcriptomics and evolutionary studies reveal genomic signatures of adaptation to plant cell wall in hemibiotrophic fungi.</title>
        <authorList>
            <consortium name="DOE Joint Genome Institute"/>
            <person name="Baroncelli R."/>
            <person name="Diaz J.F."/>
            <person name="Benocci T."/>
            <person name="Peng M."/>
            <person name="Battaglia E."/>
            <person name="Haridas S."/>
            <person name="Andreopoulos W."/>
            <person name="Labutti K."/>
            <person name="Pangilinan J."/>
            <person name="Floch G.L."/>
            <person name="Makela M.R."/>
            <person name="Henrissat B."/>
            <person name="Grigoriev I.V."/>
            <person name="Crouch J.A."/>
            <person name="De Vries R.P."/>
            <person name="Sukno S.A."/>
            <person name="Thon M.R."/>
        </authorList>
    </citation>
    <scope>NUCLEOTIDE SEQUENCE</scope>
    <source>
        <strain evidence="2">CBS 193.32</strain>
    </source>
</reference>
<dbReference type="GeneID" id="85459573"/>
<evidence type="ECO:0000313" key="2">
    <source>
        <dbReference type="EMBL" id="KAK1675002.1"/>
    </source>
</evidence>
<evidence type="ECO:0000256" key="1">
    <source>
        <dbReference type="SAM" id="SignalP"/>
    </source>
</evidence>
<evidence type="ECO:0000313" key="3">
    <source>
        <dbReference type="Proteomes" id="UP001224890"/>
    </source>
</evidence>
<dbReference type="AlphaFoldDB" id="A0AAJ0AMA5"/>
<proteinExistence type="predicted"/>
<keyword evidence="3" id="KW-1185">Reference proteome</keyword>
<dbReference type="Proteomes" id="UP001224890">
    <property type="component" value="Unassembled WGS sequence"/>
</dbReference>
<accession>A0AAJ0AMA5</accession>
<gene>
    <name evidence="2" type="ORF">BDP55DRAFT_665573</name>
</gene>
<keyword evidence="1" id="KW-0732">Signal</keyword>
<evidence type="ECO:0008006" key="4">
    <source>
        <dbReference type="Google" id="ProtNLM"/>
    </source>
</evidence>
<comment type="caution">
    <text evidence="2">The sequence shown here is derived from an EMBL/GenBank/DDBJ whole genome shotgun (WGS) entry which is preliminary data.</text>
</comment>
<organism evidence="2 3">
    <name type="scientific">Colletotrichum godetiae</name>
    <dbReference type="NCBI Taxonomy" id="1209918"/>
    <lineage>
        <taxon>Eukaryota</taxon>
        <taxon>Fungi</taxon>
        <taxon>Dikarya</taxon>
        <taxon>Ascomycota</taxon>
        <taxon>Pezizomycotina</taxon>
        <taxon>Sordariomycetes</taxon>
        <taxon>Hypocreomycetidae</taxon>
        <taxon>Glomerellales</taxon>
        <taxon>Glomerellaceae</taxon>
        <taxon>Colletotrichum</taxon>
        <taxon>Colletotrichum acutatum species complex</taxon>
    </lineage>
</organism>
<feature type="chain" id="PRO_5042532462" description="Secreted protein" evidence="1">
    <location>
        <begin position="26"/>
        <end position="89"/>
    </location>
</feature>